<keyword evidence="3" id="KW-1185">Reference proteome</keyword>
<feature type="region of interest" description="Disordered" evidence="1">
    <location>
        <begin position="163"/>
        <end position="189"/>
    </location>
</feature>
<reference evidence="2" key="1">
    <citation type="submission" date="2020-07" db="EMBL/GenBank/DDBJ databases">
        <title>Multicomponent nature underlies the extraordinary mechanical properties of spider dragline silk.</title>
        <authorList>
            <person name="Kono N."/>
            <person name="Nakamura H."/>
            <person name="Mori M."/>
            <person name="Yoshida Y."/>
            <person name="Ohtoshi R."/>
            <person name="Malay A.D."/>
            <person name="Moran D.A.P."/>
            <person name="Tomita M."/>
            <person name="Numata K."/>
            <person name="Arakawa K."/>
        </authorList>
    </citation>
    <scope>NUCLEOTIDE SEQUENCE</scope>
</reference>
<feature type="compositionally biased region" description="Pro residues" evidence="1">
    <location>
        <begin position="179"/>
        <end position="189"/>
    </location>
</feature>
<dbReference type="Proteomes" id="UP000887116">
    <property type="component" value="Unassembled WGS sequence"/>
</dbReference>
<evidence type="ECO:0000313" key="3">
    <source>
        <dbReference type="Proteomes" id="UP000887116"/>
    </source>
</evidence>
<accession>A0A8X6M0D2</accession>
<evidence type="ECO:0000256" key="1">
    <source>
        <dbReference type="SAM" id="MobiDB-lite"/>
    </source>
</evidence>
<dbReference type="AlphaFoldDB" id="A0A8X6M0D2"/>
<sequence>MDTDEDGPDKVRRCKRIDNLENQIICDSQRMAYLVDHTQDQPQGKPGHSDEVQIQPQERDMLLTKMKNVKGELTLLLPCPFPSCLHNTAPKHLEKNPTPSVNNTLATKLTETHITEEQSVKNKKNQQDGFTFPAKTAKKPRILENYTVGALAPIETRNKFQTLVGSDNQPTLTDAAIPVAPPPRSPNNA</sequence>
<evidence type="ECO:0000313" key="2">
    <source>
        <dbReference type="EMBL" id="GFR29486.1"/>
    </source>
</evidence>
<comment type="caution">
    <text evidence="2">The sequence shown here is derived from an EMBL/GenBank/DDBJ whole genome shotgun (WGS) entry which is preliminary data.</text>
</comment>
<organism evidence="2 3">
    <name type="scientific">Trichonephila clavata</name>
    <name type="common">Joro spider</name>
    <name type="synonym">Nephila clavata</name>
    <dbReference type="NCBI Taxonomy" id="2740835"/>
    <lineage>
        <taxon>Eukaryota</taxon>
        <taxon>Metazoa</taxon>
        <taxon>Ecdysozoa</taxon>
        <taxon>Arthropoda</taxon>
        <taxon>Chelicerata</taxon>
        <taxon>Arachnida</taxon>
        <taxon>Araneae</taxon>
        <taxon>Araneomorphae</taxon>
        <taxon>Entelegynae</taxon>
        <taxon>Araneoidea</taxon>
        <taxon>Nephilidae</taxon>
        <taxon>Trichonephila</taxon>
    </lineage>
</organism>
<dbReference type="EMBL" id="BMAO01039166">
    <property type="protein sequence ID" value="GFR29486.1"/>
    <property type="molecule type" value="Genomic_DNA"/>
</dbReference>
<name>A0A8X6M0D2_TRICU</name>
<protein>
    <submittedName>
        <fullName evidence="2">Uncharacterized protein</fullName>
    </submittedName>
</protein>
<gene>
    <name evidence="2" type="ORF">TNCT_341221</name>
</gene>
<feature type="compositionally biased region" description="Polar residues" evidence="1">
    <location>
        <begin position="163"/>
        <end position="172"/>
    </location>
</feature>
<proteinExistence type="predicted"/>